<dbReference type="InterPro" id="IPR047215">
    <property type="entry name" value="Galactose_mutarotase-like"/>
</dbReference>
<evidence type="ECO:0000313" key="11">
    <source>
        <dbReference type="Proteomes" id="UP000796880"/>
    </source>
</evidence>
<feature type="active site" description="Proton donor" evidence="6">
    <location>
        <position position="190"/>
    </location>
</feature>
<evidence type="ECO:0000256" key="6">
    <source>
        <dbReference type="PIRSR" id="PIRSR005096-1"/>
    </source>
</evidence>
<organism evidence="10 11">
    <name type="scientific">Rhamnella rubrinervis</name>
    <dbReference type="NCBI Taxonomy" id="2594499"/>
    <lineage>
        <taxon>Eukaryota</taxon>
        <taxon>Viridiplantae</taxon>
        <taxon>Streptophyta</taxon>
        <taxon>Embryophyta</taxon>
        <taxon>Tracheophyta</taxon>
        <taxon>Spermatophyta</taxon>
        <taxon>Magnoliopsida</taxon>
        <taxon>eudicotyledons</taxon>
        <taxon>Gunneridae</taxon>
        <taxon>Pentapetalae</taxon>
        <taxon>rosids</taxon>
        <taxon>fabids</taxon>
        <taxon>Rosales</taxon>
        <taxon>Rhamnaceae</taxon>
        <taxon>rhamnoid group</taxon>
        <taxon>Rhamneae</taxon>
        <taxon>Rhamnella</taxon>
    </lineage>
</organism>
<dbReference type="PANTHER" id="PTHR10091:SF3">
    <property type="entry name" value="ALDOSE 1-EPIMERASE"/>
    <property type="match status" value="1"/>
</dbReference>
<dbReference type="GO" id="GO:0006006">
    <property type="term" value="P:glucose metabolic process"/>
    <property type="evidence" value="ECO:0007669"/>
    <property type="project" value="TreeGrafter"/>
</dbReference>
<dbReference type="Proteomes" id="UP000796880">
    <property type="component" value="Unassembled WGS sequence"/>
</dbReference>
<evidence type="ECO:0000256" key="4">
    <source>
        <dbReference type="ARBA" id="ARBA00023277"/>
    </source>
</evidence>
<evidence type="ECO:0000256" key="3">
    <source>
        <dbReference type="ARBA" id="ARBA00023235"/>
    </source>
</evidence>
<dbReference type="GO" id="GO:0030246">
    <property type="term" value="F:carbohydrate binding"/>
    <property type="evidence" value="ECO:0007669"/>
    <property type="project" value="InterPro"/>
</dbReference>
<gene>
    <name evidence="10" type="ORF">FNV43_RR20519</name>
</gene>
<dbReference type="FunFam" id="2.70.98.10:FF:000008">
    <property type="entry name" value="Aldose 1-epimerase"/>
    <property type="match status" value="1"/>
</dbReference>
<comment type="catalytic activity">
    <reaction evidence="5">
        <text>alpha-D-glucose = beta-D-glucose</text>
        <dbReference type="Rhea" id="RHEA:10264"/>
        <dbReference type="ChEBI" id="CHEBI:15903"/>
        <dbReference type="ChEBI" id="CHEBI:17925"/>
        <dbReference type="EC" id="5.1.3.3"/>
    </reaction>
</comment>
<evidence type="ECO:0000256" key="9">
    <source>
        <dbReference type="SAM" id="SignalP"/>
    </source>
</evidence>
<keyword evidence="11" id="KW-1185">Reference proteome</keyword>
<feature type="active site" description="Proton acceptor" evidence="6">
    <location>
        <position position="321"/>
    </location>
</feature>
<dbReference type="InterPro" id="IPR015443">
    <property type="entry name" value="Aldose_1-epimerase"/>
</dbReference>
<evidence type="ECO:0000256" key="7">
    <source>
        <dbReference type="PIRSR" id="PIRSR005096-2"/>
    </source>
</evidence>
<dbReference type="EMBL" id="VOIH02000009">
    <property type="protein sequence ID" value="KAF3437763.1"/>
    <property type="molecule type" value="Genomic_DNA"/>
</dbReference>
<evidence type="ECO:0000256" key="5">
    <source>
        <dbReference type="PIRNR" id="PIRNR005096"/>
    </source>
</evidence>
<protein>
    <recommendedName>
        <fullName evidence="5">Aldose 1-epimerase</fullName>
        <ecNumber evidence="5">5.1.3.3</ecNumber>
    </recommendedName>
</protein>
<keyword evidence="3 5" id="KW-0413">Isomerase</keyword>
<feature type="chain" id="PRO_5035477558" description="Aldose 1-epimerase" evidence="9">
    <location>
        <begin position="22"/>
        <end position="356"/>
    </location>
</feature>
<sequence>MVKMSPFWCFLTLAFLFGVITDCSELNGVGIYELKRGDISVKLTNYGATVLSLILPDKNGKLDDVVLGFQTLEEYTNDTVYFGAIVGRVANRIGDAQFTLNGTLYKLVANEGKNMLHGGLKGFSDVVWTVQSHREDSHITFTYNSYDGEQGFPGNLSVMVTYMFIGTNKLAIKMEAEALNKATPVNLAHHTYWNLRGHNSGDILSHNLQLFASGITPVDKNLIPTGKIVPVKGTPYDFLESHQIGSMINELPSGYDINYVLDKSSPKHFRKAAVLQDSVSGRKLELWTNKPGLQFYTSNMLKNVKGKDGAVYKKYAAVCLETQGFPDSVNHPNFPSQIINPGEKYLHAMVYRFTAD</sequence>
<keyword evidence="9" id="KW-0732">Signal</keyword>
<dbReference type="InterPro" id="IPR014718">
    <property type="entry name" value="GH-type_carb-bd"/>
</dbReference>
<evidence type="ECO:0000313" key="10">
    <source>
        <dbReference type="EMBL" id="KAF3437763.1"/>
    </source>
</evidence>
<dbReference type="SUPFAM" id="SSF74650">
    <property type="entry name" value="Galactose mutarotase-like"/>
    <property type="match status" value="1"/>
</dbReference>
<dbReference type="UniPathway" id="UPA00242"/>
<accession>A0A8K0E0I5</accession>
<dbReference type="GO" id="GO:0004034">
    <property type="term" value="F:aldose 1-epimerase activity"/>
    <property type="evidence" value="ECO:0007669"/>
    <property type="project" value="UniProtKB-EC"/>
</dbReference>
<comment type="similarity">
    <text evidence="2 5">Belongs to the aldose epimerase family.</text>
</comment>
<dbReference type="CDD" id="cd09019">
    <property type="entry name" value="galactose_mutarotase_like"/>
    <property type="match status" value="1"/>
</dbReference>
<dbReference type="PANTHER" id="PTHR10091">
    <property type="entry name" value="ALDOSE-1-EPIMERASE"/>
    <property type="match status" value="1"/>
</dbReference>
<dbReference type="EC" id="5.1.3.3" evidence="5"/>
<dbReference type="GO" id="GO:0033499">
    <property type="term" value="P:galactose catabolic process via UDP-galactose, Leloir pathway"/>
    <property type="evidence" value="ECO:0007669"/>
    <property type="project" value="TreeGrafter"/>
</dbReference>
<dbReference type="PIRSF" id="PIRSF005096">
    <property type="entry name" value="GALM"/>
    <property type="match status" value="1"/>
</dbReference>
<evidence type="ECO:0000256" key="8">
    <source>
        <dbReference type="PIRSR" id="PIRSR005096-3"/>
    </source>
</evidence>
<evidence type="ECO:0000256" key="2">
    <source>
        <dbReference type="ARBA" id="ARBA00006206"/>
    </source>
</evidence>
<feature type="binding site" evidence="8">
    <location>
        <begin position="91"/>
        <end position="92"/>
    </location>
    <ligand>
        <name>beta-D-galactose</name>
        <dbReference type="ChEBI" id="CHEBI:27667"/>
    </ligand>
</feature>
<comment type="pathway">
    <text evidence="1 5">Carbohydrate metabolism; hexose metabolism.</text>
</comment>
<dbReference type="Gene3D" id="2.70.98.10">
    <property type="match status" value="1"/>
</dbReference>
<feature type="binding site" evidence="8">
    <location>
        <begin position="190"/>
        <end position="192"/>
    </location>
    <ligand>
        <name>beta-D-galactose</name>
        <dbReference type="ChEBI" id="CHEBI:27667"/>
    </ligand>
</feature>
<keyword evidence="4 5" id="KW-0119">Carbohydrate metabolism</keyword>
<reference evidence="10" key="1">
    <citation type="submission" date="2020-03" db="EMBL/GenBank/DDBJ databases">
        <title>A high-quality chromosome-level genome assembly of a woody plant with both climbing and erect habits, Rhamnella rubrinervis.</title>
        <authorList>
            <person name="Lu Z."/>
            <person name="Yang Y."/>
            <person name="Zhu X."/>
            <person name="Sun Y."/>
        </authorList>
    </citation>
    <scope>NUCLEOTIDE SEQUENCE</scope>
    <source>
        <strain evidence="10">BYM</strain>
        <tissue evidence="10">Leaf</tissue>
    </source>
</reference>
<dbReference type="AlphaFoldDB" id="A0A8K0E0I5"/>
<proteinExistence type="inferred from homology"/>
<feature type="signal peptide" evidence="9">
    <location>
        <begin position="1"/>
        <end position="21"/>
    </location>
</feature>
<dbReference type="Pfam" id="PF01263">
    <property type="entry name" value="Aldose_epim"/>
    <property type="match status" value="1"/>
</dbReference>
<dbReference type="InterPro" id="IPR008183">
    <property type="entry name" value="Aldose_1/G6P_1-epimerase"/>
</dbReference>
<dbReference type="NCBIfam" id="NF008277">
    <property type="entry name" value="PRK11055.1"/>
    <property type="match status" value="1"/>
</dbReference>
<name>A0A8K0E0I5_9ROSA</name>
<dbReference type="OrthoDB" id="274691at2759"/>
<evidence type="ECO:0000256" key="1">
    <source>
        <dbReference type="ARBA" id="ARBA00005028"/>
    </source>
</evidence>
<comment type="caution">
    <text evidence="10">The sequence shown here is derived from an EMBL/GenBank/DDBJ whole genome shotgun (WGS) entry which is preliminary data.</text>
</comment>
<feature type="binding site" evidence="7">
    <location>
        <position position="256"/>
    </location>
    <ligand>
        <name>beta-D-galactose</name>
        <dbReference type="ChEBI" id="CHEBI:27667"/>
    </ligand>
</feature>
<dbReference type="InterPro" id="IPR011013">
    <property type="entry name" value="Gal_mutarotase_sf_dom"/>
</dbReference>